<evidence type="ECO:0000313" key="2">
    <source>
        <dbReference type="EMBL" id="KYM91444.1"/>
    </source>
</evidence>
<evidence type="ECO:0000256" key="1">
    <source>
        <dbReference type="SAM" id="MobiDB-lite"/>
    </source>
</evidence>
<keyword evidence="3" id="KW-1185">Reference proteome</keyword>
<evidence type="ECO:0000313" key="3">
    <source>
        <dbReference type="Proteomes" id="UP000078540"/>
    </source>
</evidence>
<feature type="region of interest" description="Disordered" evidence="1">
    <location>
        <begin position="150"/>
        <end position="171"/>
    </location>
</feature>
<protein>
    <submittedName>
        <fullName evidence="2">Uncharacterized protein</fullName>
    </submittedName>
</protein>
<feature type="compositionally biased region" description="Polar residues" evidence="1">
    <location>
        <begin position="153"/>
        <end position="162"/>
    </location>
</feature>
<sequence>MYRFIDSVIEQTNASVGRIKSYVILSADIGEASAHRLFVQFDQRQLIQTNGSIACARVCTRRDKIVRGGARAPCIQILRGYLHRVRVQARRASSCHICITEVSSSVQLINAASRIFNSVPVPWISSSRFLRPERRFHYLAEKLRDSPLIDDQPFTNMPNLDPSSERKKKRY</sequence>
<organism evidence="2 3">
    <name type="scientific">Atta colombica</name>
    <dbReference type="NCBI Taxonomy" id="520822"/>
    <lineage>
        <taxon>Eukaryota</taxon>
        <taxon>Metazoa</taxon>
        <taxon>Ecdysozoa</taxon>
        <taxon>Arthropoda</taxon>
        <taxon>Hexapoda</taxon>
        <taxon>Insecta</taxon>
        <taxon>Pterygota</taxon>
        <taxon>Neoptera</taxon>
        <taxon>Endopterygota</taxon>
        <taxon>Hymenoptera</taxon>
        <taxon>Apocrita</taxon>
        <taxon>Aculeata</taxon>
        <taxon>Formicoidea</taxon>
        <taxon>Formicidae</taxon>
        <taxon>Myrmicinae</taxon>
        <taxon>Atta</taxon>
    </lineage>
</organism>
<gene>
    <name evidence="2" type="ORF">ALC53_01512</name>
</gene>
<dbReference type="AlphaFoldDB" id="A0A195BTP4"/>
<dbReference type="EMBL" id="KQ976407">
    <property type="protein sequence ID" value="KYM91444.1"/>
    <property type="molecule type" value="Genomic_DNA"/>
</dbReference>
<proteinExistence type="predicted"/>
<reference evidence="2 3" key="1">
    <citation type="submission" date="2015-09" db="EMBL/GenBank/DDBJ databases">
        <title>Atta colombica WGS genome.</title>
        <authorList>
            <person name="Nygaard S."/>
            <person name="Hu H."/>
            <person name="Boomsma J."/>
            <person name="Zhang G."/>
        </authorList>
    </citation>
    <scope>NUCLEOTIDE SEQUENCE [LARGE SCALE GENOMIC DNA]</scope>
    <source>
        <strain evidence="2">Treedump-2</strain>
        <tissue evidence="2">Whole body</tissue>
    </source>
</reference>
<dbReference type="Proteomes" id="UP000078540">
    <property type="component" value="Unassembled WGS sequence"/>
</dbReference>
<accession>A0A195BTP4</accession>
<name>A0A195BTP4_9HYME</name>